<organism evidence="1 2">
    <name type="scientific">Candidatus Rhodoblastus alkanivorans</name>
    <dbReference type="NCBI Taxonomy" id="2954117"/>
    <lineage>
        <taxon>Bacteria</taxon>
        <taxon>Pseudomonadati</taxon>
        <taxon>Pseudomonadota</taxon>
        <taxon>Alphaproteobacteria</taxon>
        <taxon>Hyphomicrobiales</taxon>
        <taxon>Rhodoblastaceae</taxon>
        <taxon>Rhodoblastus</taxon>
    </lineage>
</organism>
<evidence type="ECO:0000313" key="1">
    <source>
        <dbReference type="EMBL" id="MCI4684130.1"/>
    </source>
</evidence>
<sequence>MAQSNVSISFGADASDFLDGVARVSASLQSLPTGVNQVAAGLAKTSQSFSAFGAGAANALAKTGEASREASASQRDAAHASLAEINGEIFAERLAFSEKKSLYDALSRLKIVSADERLAATQRALASEYSAEKALIARELQLGDLSVQQREDIQNRNLALDARYALESQKIMLQSVQQMVGPMGRVVDSMASSFASGLTGMIFHARTLNQAMASVAQSVVSHFIRMGVEVVADWGKRQIALVVLSQTAESQKTAAALSGAAAREGIAGGEATSGLASIIANAIKSITVSAGEAGAGAAAFMAPFIGPGAVAEGAAVKGAVLAMGAYDIGAWQIDQDQIAMVHRNEMVMPAAEAGAFRSMLTNAANGGAAGAAGGGDTHVHLNVSALDAGSVKSWLSNNSRQIMKALDGAVRNGDHLGLRRLATG</sequence>
<dbReference type="EMBL" id="JAIVFP010000001">
    <property type="protein sequence ID" value="MCI4684130.1"/>
    <property type="molecule type" value="Genomic_DNA"/>
</dbReference>
<name>A0ABS9Z8X0_9HYPH</name>
<keyword evidence="2" id="KW-1185">Reference proteome</keyword>
<reference evidence="1" key="1">
    <citation type="journal article" date="2022" name="ISME J.">
        <title>Identification of active gaseous-alkane degraders at natural gas seeps.</title>
        <authorList>
            <person name="Farhan Ul Haque M."/>
            <person name="Hernandez M."/>
            <person name="Crombie A.T."/>
            <person name="Murrell J.C."/>
        </authorList>
    </citation>
    <scope>NUCLEOTIDE SEQUENCE</scope>
    <source>
        <strain evidence="1">PC2</strain>
    </source>
</reference>
<dbReference type="Proteomes" id="UP001139104">
    <property type="component" value="Unassembled WGS sequence"/>
</dbReference>
<evidence type="ECO:0008006" key="3">
    <source>
        <dbReference type="Google" id="ProtNLM"/>
    </source>
</evidence>
<accession>A0ABS9Z8X0</accession>
<dbReference type="RefSeq" id="WP_243068040.1">
    <property type="nucleotide sequence ID" value="NZ_JAIVFK010000039.1"/>
</dbReference>
<gene>
    <name evidence="1" type="ORF">K2U94_15410</name>
</gene>
<protein>
    <recommendedName>
        <fullName evidence="3">Phage tail tape measure protein</fullName>
    </recommendedName>
</protein>
<proteinExistence type="predicted"/>
<evidence type="ECO:0000313" key="2">
    <source>
        <dbReference type="Proteomes" id="UP001139104"/>
    </source>
</evidence>
<comment type="caution">
    <text evidence="1">The sequence shown here is derived from an EMBL/GenBank/DDBJ whole genome shotgun (WGS) entry which is preliminary data.</text>
</comment>